<evidence type="ECO:0000259" key="10">
    <source>
        <dbReference type="Pfam" id="PF00288"/>
    </source>
</evidence>
<dbReference type="STRING" id="1304284.L21TH_0232"/>
<evidence type="ECO:0000256" key="3">
    <source>
        <dbReference type="ARBA" id="ARBA00017473"/>
    </source>
</evidence>
<dbReference type="HAMAP" id="MF_00061">
    <property type="entry name" value="IspE"/>
    <property type="match status" value="1"/>
</dbReference>
<dbReference type="RefSeq" id="WP_006307011.1">
    <property type="nucleotide sequence ID" value="NZ_ARZA01000039.1"/>
</dbReference>
<comment type="similarity">
    <text evidence="1 9">Belongs to the GHMP kinase family. IspE subfamily.</text>
</comment>
<evidence type="ECO:0000313" key="12">
    <source>
        <dbReference type="EMBL" id="EOD01691.1"/>
    </source>
</evidence>
<dbReference type="PIRSF" id="PIRSF010376">
    <property type="entry name" value="IspE"/>
    <property type="match status" value="1"/>
</dbReference>
<dbReference type="Gene3D" id="3.30.70.890">
    <property type="entry name" value="GHMP kinase, C-terminal domain"/>
    <property type="match status" value="1"/>
</dbReference>
<dbReference type="PANTHER" id="PTHR43527">
    <property type="entry name" value="4-DIPHOSPHOCYTIDYL-2-C-METHYL-D-ERYTHRITOL KINASE, CHLOROPLASTIC"/>
    <property type="match status" value="1"/>
</dbReference>
<gene>
    <name evidence="9" type="primary">ispE</name>
    <name evidence="12" type="ORF">L21TH_0232</name>
</gene>
<dbReference type="Proteomes" id="UP000013378">
    <property type="component" value="Unassembled WGS sequence"/>
</dbReference>
<comment type="function">
    <text evidence="9">Catalyzes the phosphorylation of the position 2 hydroxy group of 4-diphosphocytidyl-2C-methyl-D-erythritol.</text>
</comment>
<sequence>MAEIKIESFAKINLCLDVLKRREDGYHEIKTVMQQIDLKDIITLKDNEDKVIIETNHPQVPTDSTNLVYKAWKLLSNRYNIDKGVYIKIDKNIPVAAGLAGGSSNAAAVLKGLNELWSLNISQKELMELAAQIGADVPFCIMGGTALAEGIGEKLTKLSSFSDKLILLAKPSISVSTAYVYKNLELNKIDFRPNTNDIIRYIEENNLESLATNMGNVLETVTIKEYPIIKEIKDKMIQYGALGSLMSGSGPTVFGIFKNEDDAIKCKAELSKHIDTVHVVKTL</sequence>
<comment type="catalytic activity">
    <reaction evidence="9">
        <text>4-CDP-2-C-methyl-D-erythritol + ATP = 4-CDP-2-C-methyl-D-erythritol 2-phosphate + ADP + H(+)</text>
        <dbReference type="Rhea" id="RHEA:18437"/>
        <dbReference type="ChEBI" id="CHEBI:15378"/>
        <dbReference type="ChEBI" id="CHEBI:30616"/>
        <dbReference type="ChEBI" id="CHEBI:57823"/>
        <dbReference type="ChEBI" id="CHEBI:57919"/>
        <dbReference type="ChEBI" id="CHEBI:456216"/>
        <dbReference type="EC" id="2.7.1.148"/>
    </reaction>
</comment>
<feature type="domain" description="GHMP kinase N-terminal" evidence="10">
    <location>
        <begin position="66"/>
        <end position="144"/>
    </location>
</feature>
<dbReference type="InterPro" id="IPR006204">
    <property type="entry name" value="GHMP_kinase_N_dom"/>
</dbReference>
<dbReference type="UniPathway" id="UPA00056">
    <property type="reaction ID" value="UER00094"/>
</dbReference>
<dbReference type="EC" id="2.7.1.148" evidence="2 9"/>
<dbReference type="SUPFAM" id="SSF54211">
    <property type="entry name" value="Ribosomal protein S5 domain 2-like"/>
    <property type="match status" value="1"/>
</dbReference>
<dbReference type="eggNOG" id="COG1947">
    <property type="taxonomic scope" value="Bacteria"/>
</dbReference>
<dbReference type="GO" id="GO:0005524">
    <property type="term" value="F:ATP binding"/>
    <property type="evidence" value="ECO:0007669"/>
    <property type="project" value="UniProtKB-UniRule"/>
</dbReference>
<dbReference type="Pfam" id="PF00288">
    <property type="entry name" value="GHMP_kinases_N"/>
    <property type="match status" value="1"/>
</dbReference>
<dbReference type="GO" id="GO:0019288">
    <property type="term" value="P:isopentenyl diphosphate biosynthetic process, methylerythritol 4-phosphate pathway"/>
    <property type="evidence" value="ECO:0007669"/>
    <property type="project" value="UniProtKB-UniRule"/>
</dbReference>
<dbReference type="InterPro" id="IPR004424">
    <property type="entry name" value="IspE"/>
</dbReference>
<feature type="domain" description="GHMP kinase C-terminal" evidence="11">
    <location>
        <begin position="199"/>
        <end position="273"/>
    </location>
</feature>
<feature type="active site" evidence="9">
    <location>
        <position position="11"/>
    </location>
</feature>
<dbReference type="NCBIfam" id="TIGR00154">
    <property type="entry name" value="ispE"/>
    <property type="match status" value="1"/>
</dbReference>
<dbReference type="InterPro" id="IPR020568">
    <property type="entry name" value="Ribosomal_Su5_D2-typ_SF"/>
</dbReference>
<dbReference type="PATRIC" id="fig|1304284.3.peg.226"/>
<evidence type="ECO:0000256" key="2">
    <source>
        <dbReference type="ARBA" id="ARBA00012052"/>
    </source>
</evidence>
<evidence type="ECO:0000256" key="1">
    <source>
        <dbReference type="ARBA" id="ARBA00009684"/>
    </source>
</evidence>
<dbReference type="InterPro" id="IPR013750">
    <property type="entry name" value="GHMP_kinase_C_dom"/>
</dbReference>
<dbReference type="GO" id="GO:0016114">
    <property type="term" value="P:terpenoid biosynthetic process"/>
    <property type="evidence" value="ECO:0007669"/>
    <property type="project" value="UniProtKB-UniRule"/>
</dbReference>
<evidence type="ECO:0000256" key="8">
    <source>
        <dbReference type="ARBA" id="ARBA00032554"/>
    </source>
</evidence>
<dbReference type="EMBL" id="ARZA01000039">
    <property type="protein sequence ID" value="EOD01691.1"/>
    <property type="molecule type" value="Genomic_DNA"/>
</dbReference>
<evidence type="ECO:0000256" key="5">
    <source>
        <dbReference type="ARBA" id="ARBA00022741"/>
    </source>
</evidence>
<keyword evidence="5 9" id="KW-0547">Nucleotide-binding</keyword>
<evidence type="ECO:0000256" key="9">
    <source>
        <dbReference type="HAMAP-Rule" id="MF_00061"/>
    </source>
</evidence>
<dbReference type="Pfam" id="PF08544">
    <property type="entry name" value="GHMP_kinases_C"/>
    <property type="match status" value="1"/>
</dbReference>
<organism evidence="12 13">
    <name type="scientific">Caldisalinibacter kiritimatiensis</name>
    <dbReference type="NCBI Taxonomy" id="1304284"/>
    <lineage>
        <taxon>Bacteria</taxon>
        <taxon>Bacillati</taxon>
        <taxon>Bacillota</taxon>
        <taxon>Tissierellia</taxon>
        <taxon>Tissierellales</taxon>
        <taxon>Thermohalobacteraceae</taxon>
        <taxon>Caldisalinibacter</taxon>
    </lineage>
</organism>
<proteinExistence type="inferred from homology"/>
<dbReference type="PRINTS" id="PR00958">
    <property type="entry name" value="HOMSERKINASE"/>
</dbReference>
<evidence type="ECO:0000313" key="13">
    <source>
        <dbReference type="Proteomes" id="UP000013378"/>
    </source>
</evidence>
<dbReference type="OrthoDB" id="9809438at2"/>
<name>R1CSQ6_9FIRM</name>
<keyword evidence="6 9" id="KW-0418">Kinase</keyword>
<reference evidence="12 13" key="1">
    <citation type="journal article" date="2015" name="Geomicrobiol. J.">
        <title>Caldisalinibacter kiritimatiensis gen. nov., sp. nov., a moderately thermohalophilic thiosulfate-reducing bacterium from a hypersaline microbial mat.</title>
        <authorList>
            <person name="Ben Hania W."/>
            <person name="Joseph M."/>
            <person name="Fiebig A."/>
            <person name="Bunk B."/>
            <person name="Klenk H.-P."/>
            <person name="Fardeau M.-L."/>
            <person name="Spring S."/>
        </authorList>
    </citation>
    <scope>NUCLEOTIDE SEQUENCE [LARGE SCALE GENOMIC DNA]</scope>
    <source>
        <strain evidence="12 13">L21-TH-D2</strain>
    </source>
</reference>
<dbReference type="PANTHER" id="PTHR43527:SF2">
    <property type="entry name" value="4-DIPHOSPHOCYTIDYL-2-C-METHYL-D-ERYTHRITOL KINASE, CHLOROPLASTIC"/>
    <property type="match status" value="1"/>
</dbReference>
<keyword evidence="9" id="KW-0414">Isoprene biosynthesis</keyword>
<dbReference type="Gene3D" id="3.30.230.10">
    <property type="match status" value="1"/>
</dbReference>
<keyword evidence="13" id="KW-1185">Reference proteome</keyword>
<dbReference type="InterPro" id="IPR014721">
    <property type="entry name" value="Ribsml_uS5_D2-typ_fold_subgr"/>
</dbReference>
<keyword evidence="7 9" id="KW-0067">ATP-binding</keyword>
<dbReference type="InterPro" id="IPR036554">
    <property type="entry name" value="GHMP_kinase_C_sf"/>
</dbReference>
<evidence type="ECO:0000256" key="7">
    <source>
        <dbReference type="ARBA" id="ARBA00022840"/>
    </source>
</evidence>
<protein>
    <recommendedName>
        <fullName evidence="3 9">4-diphosphocytidyl-2-C-methyl-D-erythritol kinase</fullName>
        <shortName evidence="9">CMK</shortName>
        <ecNumber evidence="2 9">2.7.1.148</ecNumber>
    </recommendedName>
    <alternativeName>
        <fullName evidence="8 9">4-(cytidine-5'-diphospho)-2-C-methyl-D-erythritol kinase</fullName>
    </alternativeName>
</protein>
<feature type="active site" evidence="9">
    <location>
        <position position="136"/>
    </location>
</feature>
<feature type="binding site" evidence="9">
    <location>
        <begin position="94"/>
        <end position="104"/>
    </location>
    <ligand>
        <name>ATP</name>
        <dbReference type="ChEBI" id="CHEBI:30616"/>
    </ligand>
</feature>
<dbReference type="AlphaFoldDB" id="R1CSQ6"/>
<dbReference type="GO" id="GO:0050515">
    <property type="term" value="F:4-(cytidine 5'-diphospho)-2-C-methyl-D-erythritol kinase activity"/>
    <property type="evidence" value="ECO:0007669"/>
    <property type="project" value="UniProtKB-UniRule"/>
</dbReference>
<evidence type="ECO:0000256" key="6">
    <source>
        <dbReference type="ARBA" id="ARBA00022777"/>
    </source>
</evidence>
<keyword evidence="4 9" id="KW-0808">Transferase</keyword>
<accession>R1CSQ6</accession>
<dbReference type="NCBIfam" id="NF011202">
    <property type="entry name" value="PRK14608.1"/>
    <property type="match status" value="1"/>
</dbReference>
<comment type="caution">
    <text evidence="12">The sequence shown here is derived from an EMBL/GenBank/DDBJ whole genome shotgun (WGS) entry which is preliminary data.</text>
</comment>
<evidence type="ECO:0000259" key="11">
    <source>
        <dbReference type="Pfam" id="PF08544"/>
    </source>
</evidence>
<dbReference type="SUPFAM" id="SSF55060">
    <property type="entry name" value="GHMP Kinase, C-terminal domain"/>
    <property type="match status" value="1"/>
</dbReference>
<dbReference type="FunFam" id="3.30.230.10:FF:000029">
    <property type="entry name" value="4-diphosphocytidyl-2-C-methyl-D-erythritol kinase"/>
    <property type="match status" value="1"/>
</dbReference>
<evidence type="ECO:0000256" key="4">
    <source>
        <dbReference type="ARBA" id="ARBA00022679"/>
    </source>
</evidence>
<comment type="pathway">
    <text evidence="9">Isoprenoid biosynthesis; isopentenyl diphosphate biosynthesis via DXP pathway; isopentenyl diphosphate from 1-deoxy-D-xylulose 5-phosphate: step 3/6.</text>
</comment>